<evidence type="ECO:0000313" key="8">
    <source>
        <dbReference type="EMBL" id="EQC39352.1"/>
    </source>
</evidence>
<dbReference type="OrthoDB" id="79871at2759"/>
<feature type="compositionally biased region" description="Low complexity" evidence="5">
    <location>
        <begin position="367"/>
        <end position="389"/>
    </location>
</feature>
<evidence type="ECO:0000259" key="6">
    <source>
        <dbReference type="PROSITE" id="PS50178"/>
    </source>
</evidence>
<keyword evidence="9" id="KW-1185">Reference proteome</keyword>
<dbReference type="PROSITE" id="PS50848">
    <property type="entry name" value="START"/>
    <property type="match status" value="1"/>
</dbReference>
<dbReference type="InterPro" id="IPR002913">
    <property type="entry name" value="START_lipid-bd_dom"/>
</dbReference>
<dbReference type="eggNOG" id="ENOG502QPNE">
    <property type="taxonomic scope" value="Eukaryota"/>
</dbReference>
<dbReference type="Gene3D" id="3.30.530.20">
    <property type="match status" value="1"/>
</dbReference>
<dbReference type="SUPFAM" id="SSF57903">
    <property type="entry name" value="FYVE/PHD zinc finger"/>
    <property type="match status" value="1"/>
</dbReference>
<dbReference type="STRING" id="1156394.T0S9G1"/>
<keyword evidence="2 4" id="KW-0863">Zinc-finger</keyword>
<evidence type="ECO:0000256" key="3">
    <source>
        <dbReference type="ARBA" id="ARBA00022833"/>
    </source>
</evidence>
<organism evidence="8 9">
    <name type="scientific">Saprolegnia diclina (strain VS20)</name>
    <dbReference type="NCBI Taxonomy" id="1156394"/>
    <lineage>
        <taxon>Eukaryota</taxon>
        <taxon>Sar</taxon>
        <taxon>Stramenopiles</taxon>
        <taxon>Oomycota</taxon>
        <taxon>Saprolegniomycetes</taxon>
        <taxon>Saprolegniales</taxon>
        <taxon>Saprolegniaceae</taxon>
        <taxon>Saprolegnia</taxon>
    </lineage>
</organism>
<dbReference type="GO" id="GO:0008270">
    <property type="term" value="F:zinc ion binding"/>
    <property type="evidence" value="ECO:0007669"/>
    <property type="project" value="UniProtKB-KW"/>
</dbReference>
<dbReference type="CDD" id="cd00065">
    <property type="entry name" value="FYVE_like_SF"/>
    <property type="match status" value="1"/>
</dbReference>
<dbReference type="VEuPathDB" id="FungiDB:SDRG_03556"/>
<dbReference type="InterPro" id="IPR017455">
    <property type="entry name" value="Znf_FYVE-rel"/>
</dbReference>
<dbReference type="AlphaFoldDB" id="T0S9G1"/>
<dbReference type="Gene3D" id="3.30.40.10">
    <property type="entry name" value="Zinc/RING finger domain, C3HC4 (zinc finger)"/>
    <property type="match status" value="1"/>
</dbReference>
<dbReference type="InterPro" id="IPR000306">
    <property type="entry name" value="Znf_FYVE"/>
</dbReference>
<dbReference type="InterPro" id="IPR023393">
    <property type="entry name" value="START-like_dom_sf"/>
</dbReference>
<dbReference type="RefSeq" id="XP_008607413.1">
    <property type="nucleotide sequence ID" value="XM_008609191.1"/>
</dbReference>
<dbReference type="PANTHER" id="PTHR13510">
    <property type="entry name" value="FYVE-FINGER-CONTAINING RAB5 EFFECTOR PROTEIN RABENOSYN-5-RELATED"/>
    <property type="match status" value="1"/>
</dbReference>
<dbReference type="InterPro" id="IPR052727">
    <property type="entry name" value="Rab4/Rab5_effector"/>
</dbReference>
<sequence>MAPSFRSNKRLGQEETALLLKSSRKCLANLLELSTREGSRYTWDLESDEASVSVYRVRRSKKLASKWSNMFTKAAPAPAEPIMYCAVTQVSGSLEEVVDLFHGNMNDSSEMKSLHKQLHPHLLDMQVLKTLEAPTEYNPMHSVQLLWQAYSMAPSALFRPRDFCLLQAQDEFVSSTGRRGWARSLQSFASPAYPSLEVPHGGYVRGSIYGSGHLFTESATPGCIDVVAVMCMDPKSNMPSWTQCMNIKRHVNNLHVLHDILHDRRMNAEGFLGDLDLVPKASVASCYVCRKAFHLLSRKIHCRKCGVVVCSKCTQERNATLDKQGHTKLDVCIVCCDTAKYRPSTSGASDRGSVQSGIKARFSNLRSPMQSPVGSSPSSTTMSSLSSQRSDNRFAKTPTRPSSARSQQATYFGMNPKHGTRVVLVH</sequence>
<evidence type="ECO:0000259" key="7">
    <source>
        <dbReference type="PROSITE" id="PS50848"/>
    </source>
</evidence>
<dbReference type="InParanoid" id="T0S9G1"/>
<feature type="compositionally biased region" description="Polar residues" evidence="5">
    <location>
        <begin position="399"/>
        <end position="410"/>
    </location>
</feature>
<keyword evidence="1" id="KW-0479">Metal-binding</keyword>
<dbReference type="OMA" id="QAYSMAP"/>
<feature type="region of interest" description="Disordered" evidence="5">
    <location>
        <begin position="362"/>
        <end position="418"/>
    </location>
</feature>
<dbReference type="GO" id="GO:0008289">
    <property type="term" value="F:lipid binding"/>
    <property type="evidence" value="ECO:0007669"/>
    <property type="project" value="InterPro"/>
</dbReference>
<evidence type="ECO:0000256" key="4">
    <source>
        <dbReference type="PROSITE-ProRule" id="PRU00091"/>
    </source>
</evidence>
<proteinExistence type="predicted"/>
<dbReference type="PANTHER" id="PTHR13510:SF44">
    <property type="entry name" value="RABENOSYN-5"/>
    <property type="match status" value="1"/>
</dbReference>
<accession>T0S9G1</accession>
<dbReference type="EMBL" id="JH767139">
    <property type="protein sequence ID" value="EQC39352.1"/>
    <property type="molecule type" value="Genomic_DNA"/>
</dbReference>
<evidence type="ECO:0008006" key="10">
    <source>
        <dbReference type="Google" id="ProtNLM"/>
    </source>
</evidence>
<evidence type="ECO:0000256" key="1">
    <source>
        <dbReference type="ARBA" id="ARBA00022723"/>
    </source>
</evidence>
<dbReference type="SMART" id="SM00064">
    <property type="entry name" value="FYVE"/>
    <property type="match status" value="1"/>
</dbReference>
<dbReference type="InterPro" id="IPR011011">
    <property type="entry name" value="Znf_FYVE_PHD"/>
</dbReference>
<dbReference type="GeneID" id="19944283"/>
<feature type="domain" description="START" evidence="7">
    <location>
        <begin position="12"/>
        <end position="241"/>
    </location>
</feature>
<name>T0S9G1_SAPDV</name>
<dbReference type="InterPro" id="IPR013083">
    <property type="entry name" value="Znf_RING/FYVE/PHD"/>
</dbReference>
<protein>
    <recommendedName>
        <fullName evidence="10">FYVE-type domain-containing protein</fullName>
    </recommendedName>
</protein>
<dbReference type="Pfam" id="PF01363">
    <property type="entry name" value="FYVE"/>
    <property type="match status" value="1"/>
</dbReference>
<dbReference type="Proteomes" id="UP000030762">
    <property type="component" value="Unassembled WGS sequence"/>
</dbReference>
<evidence type="ECO:0000256" key="5">
    <source>
        <dbReference type="SAM" id="MobiDB-lite"/>
    </source>
</evidence>
<dbReference type="PROSITE" id="PS50178">
    <property type="entry name" value="ZF_FYVE"/>
    <property type="match status" value="1"/>
</dbReference>
<feature type="domain" description="FYVE-type" evidence="6">
    <location>
        <begin position="280"/>
        <end position="340"/>
    </location>
</feature>
<gene>
    <name evidence="8" type="ORF">SDRG_03556</name>
</gene>
<dbReference type="SUPFAM" id="SSF55961">
    <property type="entry name" value="Bet v1-like"/>
    <property type="match status" value="1"/>
</dbReference>
<keyword evidence="3" id="KW-0862">Zinc</keyword>
<evidence type="ECO:0000313" key="9">
    <source>
        <dbReference type="Proteomes" id="UP000030762"/>
    </source>
</evidence>
<evidence type="ECO:0000256" key="2">
    <source>
        <dbReference type="ARBA" id="ARBA00022771"/>
    </source>
</evidence>
<reference evidence="8 9" key="1">
    <citation type="submission" date="2012-04" db="EMBL/GenBank/DDBJ databases">
        <title>The Genome Sequence of Saprolegnia declina VS20.</title>
        <authorList>
            <consortium name="The Broad Institute Genome Sequencing Platform"/>
            <person name="Russ C."/>
            <person name="Nusbaum C."/>
            <person name="Tyler B."/>
            <person name="van West P."/>
            <person name="Dieguez-Uribeondo J."/>
            <person name="de Bruijn I."/>
            <person name="Tripathy S."/>
            <person name="Jiang R."/>
            <person name="Young S.K."/>
            <person name="Zeng Q."/>
            <person name="Gargeya S."/>
            <person name="Fitzgerald M."/>
            <person name="Haas B."/>
            <person name="Abouelleil A."/>
            <person name="Alvarado L."/>
            <person name="Arachchi H.M."/>
            <person name="Berlin A."/>
            <person name="Chapman S.B."/>
            <person name="Goldberg J."/>
            <person name="Griggs A."/>
            <person name="Gujja S."/>
            <person name="Hansen M."/>
            <person name="Howarth C."/>
            <person name="Imamovic A."/>
            <person name="Larimer J."/>
            <person name="McCowen C."/>
            <person name="Montmayeur A."/>
            <person name="Murphy C."/>
            <person name="Neiman D."/>
            <person name="Pearson M."/>
            <person name="Priest M."/>
            <person name="Roberts A."/>
            <person name="Saif S."/>
            <person name="Shea T."/>
            <person name="Sisk P."/>
            <person name="Sykes S."/>
            <person name="Wortman J."/>
            <person name="Nusbaum C."/>
            <person name="Birren B."/>
        </authorList>
    </citation>
    <scope>NUCLEOTIDE SEQUENCE [LARGE SCALE GENOMIC DNA]</scope>
    <source>
        <strain evidence="8 9">VS20</strain>
    </source>
</reference>